<evidence type="ECO:0000313" key="2">
    <source>
        <dbReference type="EMBL" id="KAK3242606.1"/>
    </source>
</evidence>
<reference evidence="2 3" key="1">
    <citation type="journal article" date="2015" name="Genome Biol. Evol.">
        <title>Comparative Genomics of a Bacterivorous Green Alga Reveals Evolutionary Causalities and Consequences of Phago-Mixotrophic Mode of Nutrition.</title>
        <authorList>
            <person name="Burns J.A."/>
            <person name="Paasch A."/>
            <person name="Narechania A."/>
            <person name="Kim E."/>
        </authorList>
    </citation>
    <scope>NUCLEOTIDE SEQUENCE [LARGE SCALE GENOMIC DNA]</scope>
    <source>
        <strain evidence="2 3">PLY_AMNH</strain>
    </source>
</reference>
<name>A0AAE0BTN4_9CHLO</name>
<dbReference type="Proteomes" id="UP001190700">
    <property type="component" value="Unassembled WGS sequence"/>
</dbReference>
<sequence>MPIVVIDEKMSPARMREDTLYTDANNYAILREIMKFETYLKPSSRDKKLLMPDFFHADIMQVVEDWCPLAEGLWSGEESPGLSGHGPASAPGVTFEDGCRMEKEFYKLVYEHLKAKFLEIKTEHDKDLVSFEKKQEESEEKNEEKNEEEEDEKEEKEEKNEETEKEEKNARLFKVIWRLGRTVDYLREFQYPKGEKPERIRTPRQRLQWYGLEVDQFYTCRMDAIVEPASAMTTVDNNKPVENFERRCSRAIHNSLWAISLGDISPATYHLPDGLSKEEWLHLIDMFEMDAAIRKRGGPVREGVDETMAHDETVKSGDETMAHDEAVESDDETATAEYNTDGWEYVNMNTSA</sequence>
<evidence type="ECO:0000256" key="1">
    <source>
        <dbReference type="SAM" id="MobiDB-lite"/>
    </source>
</evidence>
<dbReference type="EMBL" id="LGRX02033150">
    <property type="protein sequence ID" value="KAK3242606.1"/>
    <property type="molecule type" value="Genomic_DNA"/>
</dbReference>
<keyword evidence="3" id="KW-1185">Reference proteome</keyword>
<feature type="compositionally biased region" description="Acidic residues" evidence="1">
    <location>
        <begin position="137"/>
        <end position="164"/>
    </location>
</feature>
<accession>A0AAE0BTN4</accession>
<organism evidence="2 3">
    <name type="scientific">Cymbomonas tetramitiformis</name>
    <dbReference type="NCBI Taxonomy" id="36881"/>
    <lineage>
        <taxon>Eukaryota</taxon>
        <taxon>Viridiplantae</taxon>
        <taxon>Chlorophyta</taxon>
        <taxon>Pyramimonadophyceae</taxon>
        <taxon>Pyramimonadales</taxon>
        <taxon>Pyramimonadaceae</taxon>
        <taxon>Cymbomonas</taxon>
    </lineage>
</organism>
<comment type="caution">
    <text evidence="2">The sequence shown here is derived from an EMBL/GenBank/DDBJ whole genome shotgun (WGS) entry which is preliminary data.</text>
</comment>
<evidence type="ECO:0000313" key="3">
    <source>
        <dbReference type="Proteomes" id="UP001190700"/>
    </source>
</evidence>
<dbReference type="AlphaFoldDB" id="A0AAE0BTN4"/>
<protein>
    <submittedName>
        <fullName evidence="2">Uncharacterized protein</fullName>
    </submittedName>
</protein>
<proteinExistence type="predicted"/>
<feature type="region of interest" description="Disordered" evidence="1">
    <location>
        <begin position="130"/>
        <end position="165"/>
    </location>
</feature>
<gene>
    <name evidence="2" type="ORF">CYMTET_47765</name>
</gene>